<evidence type="ECO:0000256" key="12">
    <source>
        <dbReference type="NCBIfam" id="TIGR00131"/>
    </source>
</evidence>
<keyword evidence="8 11" id="KW-0460">Magnesium</keyword>
<dbReference type="EC" id="2.7.1.6" evidence="11 12"/>
<dbReference type="PRINTS" id="PR00959">
    <property type="entry name" value="MEVGALKINASE"/>
</dbReference>
<feature type="binding site" evidence="11">
    <location>
        <position position="226"/>
    </location>
    <ligand>
        <name>substrate</name>
    </ligand>
</feature>
<dbReference type="GO" id="GO:0005524">
    <property type="term" value="F:ATP binding"/>
    <property type="evidence" value="ECO:0007669"/>
    <property type="project" value="UniProtKB-UniRule"/>
</dbReference>
<dbReference type="InterPro" id="IPR006206">
    <property type="entry name" value="Mevalonate/galactokinase"/>
</dbReference>
<dbReference type="UniPathway" id="UPA00214"/>
<keyword evidence="2 11" id="KW-0963">Cytoplasm</keyword>
<feature type="binding site" evidence="11">
    <location>
        <begin position="126"/>
        <end position="132"/>
    </location>
    <ligand>
        <name>ATP</name>
        <dbReference type="ChEBI" id="CHEBI:30616"/>
    </ligand>
</feature>
<evidence type="ECO:0000256" key="8">
    <source>
        <dbReference type="ARBA" id="ARBA00022842"/>
    </source>
</evidence>
<evidence type="ECO:0000256" key="4">
    <source>
        <dbReference type="ARBA" id="ARBA00022723"/>
    </source>
</evidence>
<keyword evidence="10 11" id="KW-0119">Carbohydrate metabolism</keyword>
<evidence type="ECO:0000256" key="7">
    <source>
        <dbReference type="ARBA" id="ARBA00022840"/>
    </source>
</evidence>
<dbReference type="GO" id="GO:0005829">
    <property type="term" value="C:cytosol"/>
    <property type="evidence" value="ECO:0007669"/>
    <property type="project" value="TreeGrafter"/>
</dbReference>
<feature type="active site" description="Proton acceptor" evidence="11">
    <location>
        <position position="176"/>
    </location>
</feature>
<dbReference type="InterPro" id="IPR014721">
    <property type="entry name" value="Ribsml_uS5_D2-typ_fold_subgr"/>
</dbReference>
<dbReference type="InterPro" id="IPR019539">
    <property type="entry name" value="GalKase_N"/>
</dbReference>
<comment type="pathway">
    <text evidence="11">Carbohydrate metabolism; galactose metabolism.</text>
</comment>
<feature type="site" description="Transition state stabilizer" evidence="11">
    <location>
        <position position="29"/>
    </location>
</feature>
<evidence type="ECO:0000256" key="11">
    <source>
        <dbReference type="HAMAP-Rule" id="MF_00246"/>
    </source>
</evidence>
<dbReference type="Pfam" id="PF08544">
    <property type="entry name" value="GHMP_kinases_C"/>
    <property type="match status" value="1"/>
</dbReference>
<evidence type="ECO:0000313" key="17">
    <source>
        <dbReference type="Proteomes" id="UP000230768"/>
    </source>
</evidence>
<reference evidence="16 17" key="1">
    <citation type="submission" date="2017-11" db="EMBL/GenBank/DDBJ databases">
        <title>Draft genome sequence of Bacillus pumilus 51_5il from lake Gorkoye (Russia: Novosibirsk region).</title>
        <authorList>
            <person name="Shipova A.A."/>
            <person name="Rozanov A.S."/>
            <person name="Bryanskaya A.V."/>
            <person name="Peltek S.E."/>
        </authorList>
    </citation>
    <scope>NUCLEOTIDE SEQUENCE [LARGE SCALE GENOMIC DNA]</scope>
    <source>
        <strain evidence="16 17">51_5il</strain>
    </source>
</reference>
<comment type="catalytic activity">
    <reaction evidence="11">
        <text>alpha-D-galactose + ATP = alpha-D-galactose 1-phosphate + ADP + H(+)</text>
        <dbReference type="Rhea" id="RHEA:13553"/>
        <dbReference type="ChEBI" id="CHEBI:15378"/>
        <dbReference type="ChEBI" id="CHEBI:28061"/>
        <dbReference type="ChEBI" id="CHEBI:30616"/>
        <dbReference type="ChEBI" id="CHEBI:58336"/>
        <dbReference type="ChEBI" id="CHEBI:456216"/>
        <dbReference type="EC" id="2.7.1.6"/>
    </reaction>
</comment>
<dbReference type="Pfam" id="PF10509">
    <property type="entry name" value="GalKase_gal_bdg"/>
    <property type="match status" value="1"/>
</dbReference>
<evidence type="ECO:0000259" key="14">
    <source>
        <dbReference type="Pfam" id="PF08544"/>
    </source>
</evidence>
<comment type="subcellular location">
    <subcellularLocation>
        <location evidence="11">Cytoplasm</location>
    </subcellularLocation>
</comment>
<keyword evidence="7 11" id="KW-0067">ATP-binding</keyword>
<keyword evidence="5 11" id="KW-0547">Nucleotide-binding</keyword>
<evidence type="ECO:0000259" key="15">
    <source>
        <dbReference type="Pfam" id="PF10509"/>
    </source>
</evidence>
<dbReference type="AlphaFoldDB" id="A0A2G8IRY2"/>
<feature type="domain" description="GHMP kinase N-terminal" evidence="13">
    <location>
        <begin position="95"/>
        <end position="183"/>
    </location>
</feature>
<dbReference type="FunFam" id="3.30.230.10:FF:000017">
    <property type="entry name" value="Galactokinase"/>
    <property type="match status" value="1"/>
</dbReference>
<dbReference type="PANTHER" id="PTHR10457:SF7">
    <property type="entry name" value="GALACTOKINASE-RELATED"/>
    <property type="match status" value="1"/>
</dbReference>
<comment type="function">
    <text evidence="11">Catalyzes the transfer of the gamma-phosphate of ATP to D-galactose to form alpha-D-galactose-1-phosphate (Gal-1-P).</text>
</comment>
<dbReference type="SUPFAM" id="SSF54211">
    <property type="entry name" value="Ribosomal protein S5 domain 2-like"/>
    <property type="match status" value="1"/>
</dbReference>
<dbReference type="InterPro" id="IPR006203">
    <property type="entry name" value="GHMP_knse_ATP-bd_CS"/>
</dbReference>
<dbReference type="InterPro" id="IPR022963">
    <property type="entry name" value="Galactokinase_bac"/>
</dbReference>
<feature type="binding site" evidence="11">
    <location>
        <position position="69"/>
    </location>
    <ligand>
        <name>ATP</name>
        <dbReference type="ChEBI" id="CHEBI:30616"/>
    </ligand>
</feature>
<evidence type="ECO:0000256" key="6">
    <source>
        <dbReference type="ARBA" id="ARBA00022777"/>
    </source>
</evidence>
<dbReference type="SUPFAM" id="SSF55060">
    <property type="entry name" value="GHMP Kinase, C-terminal domain"/>
    <property type="match status" value="1"/>
</dbReference>
<keyword evidence="6 11" id="KW-0418">Kinase</keyword>
<feature type="domain" description="Galactokinase N-terminal" evidence="15">
    <location>
        <begin position="10"/>
        <end position="59"/>
    </location>
</feature>
<keyword evidence="3 11" id="KW-0808">Transferase</keyword>
<sequence>MDMIDRLSAAFHQQFGDKEELRYFFAPGRVNLIGEHTDYNGGHVFPCALTLGTYAAGAKRSDGRVRMYSLNFEEDGVKEFDLFEIAYAESDGWANYPKGVFNQFIEAGMDIKEGFDIVYGGNIPNGAGLSSSASIELVTAVLINEWSSFGTSHVDLALLSQRAENDFIGVNCGIMDQFSIALGKEDHAILLNCDTLAFEYSPFRQEGLVLVIANTNKQRTLADSKYNERRSECQSALNDLRKEMDIAHLCELTAGEFAQHAHLIQDDTCRQRARHVVTENERTMKAVNFLKDDKMEELGALMKASHLSLKNDYEVTGLELDALAEAAWLHPGTIGSRMTGAGFGGCTISIVKEELLDSFIEETGAVYQEKTGIQASFYTAGIGGGARELTKEED</sequence>
<dbReference type="InterPro" id="IPR006204">
    <property type="entry name" value="GHMP_kinase_N_dom"/>
</dbReference>
<feature type="domain" description="GHMP kinase C-terminal" evidence="14">
    <location>
        <begin position="294"/>
        <end position="357"/>
    </location>
</feature>
<feature type="binding site" evidence="11">
    <location>
        <position position="164"/>
    </location>
    <ligand>
        <name>Mg(2+)</name>
        <dbReference type="ChEBI" id="CHEBI:18420"/>
    </ligand>
</feature>
<dbReference type="GO" id="GO:0000287">
    <property type="term" value="F:magnesium ion binding"/>
    <property type="evidence" value="ECO:0007669"/>
    <property type="project" value="UniProtKB-UniRule"/>
</dbReference>
<dbReference type="InterPro" id="IPR036554">
    <property type="entry name" value="GHMP_kinase_C_sf"/>
</dbReference>
<dbReference type="GO" id="GO:0004335">
    <property type="term" value="F:galactokinase activity"/>
    <property type="evidence" value="ECO:0007669"/>
    <property type="project" value="UniProtKB-UniRule"/>
</dbReference>
<dbReference type="HAMAP" id="MF_00246">
    <property type="entry name" value="Galactokinase"/>
    <property type="match status" value="1"/>
</dbReference>
<dbReference type="PROSITE" id="PS00106">
    <property type="entry name" value="GALACTOKINASE"/>
    <property type="match status" value="1"/>
</dbReference>
<dbReference type="InterPro" id="IPR019741">
    <property type="entry name" value="Galactokinase_CS"/>
</dbReference>
<dbReference type="Proteomes" id="UP000230768">
    <property type="component" value="Unassembled WGS sequence"/>
</dbReference>
<dbReference type="PIRSF" id="PIRSF000530">
    <property type="entry name" value="Galactokinase"/>
    <property type="match status" value="1"/>
</dbReference>
<dbReference type="InterPro" id="IPR020568">
    <property type="entry name" value="Ribosomal_Su5_D2-typ_SF"/>
</dbReference>
<dbReference type="PRINTS" id="PR00473">
    <property type="entry name" value="GALCTOKINASE"/>
</dbReference>
<dbReference type="InterPro" id="IPR013750">
    <property type="entry name" value="GHMP_kinase_C_dom"/>
</dbReference>
<dbReference type="Pfam" id="PF00288">
    <property type="entry name" value="GHMP_kinases_N"/>
    <property type="match status" value="1"/>
</dbReference>
<gene>
    <name evidence="11" type="primary">galK</name>
    <name evidence="16" type="ORF">CTV99_13535</name>
</gene>
<keyword evidence="9 11" id="KW-0299">Galactose metabolism</keyword>
<comment type="similarity">
    <text evidence="1 11">Belongs to the GHMP kinase family. GalK subfamily.</text>
</comment>
<evidence type="ECO:0000256" key="9">
    <source>
        <dbReference type="ARBA" id="ARBA00023144"/>
    </source>
</evidence>
<evidence type="ECO:0000256" key="2">
    <source>
        <dbReference type="ARBA" id="ARBA00022490"/>
    </source>
</evidence>
<comment type="caution">
    <text evidence="16">The sequence shown here is derived from an EMBL/GenBank/DDBJ whole genome shotgun (WGS) entry which is preliminary data.</text>
</comment>
<evidence type="ECO:0000256" key="5">
    <source>
        <dbReference type="ARBA" id="ARBA00022741"/>
    </source>
</evidence>
<dbReference type="PROSITE" id="PS00627">
    <property type="entry name" value="GHMP_KINASES_ATP"/>
    <property type="match status" value="1"/>
</dbReference>
<proteinExistence type="inferred from homology"/>
<evidence type="ECO:0000256" key="3">
    <source>
        <dbReference type="ARBA" id="ARBA00022679"/>
    </source>
</evidence>
<dbReference type="PANTHER" id="PTHR10457">
    <property type="entry name" value="MEVALONATE KINASE/GALACTOKINASE"/>
    <property type="match status" value="1"/>
</dbReference>
<dbReference type="GO" id="GO:0006012">
    <property type="term" value="P:galactose metabolic process"/>
    <property type="evidence" value="ECO:0007669"/>
    <property type="project" value="UniProtKB-UniRule"/>
</dbReference>
<dbReference type="NCBIfam" id="NF003705">
    <property type="entry name" value="PRK05322.1"/>
    <property type="match status" value="1"/>
</dbReference>
<keyword evidence="4 11" id="KW-0479">Metal-binding</keyword>
<dbReference type="Gene3D" id="3.30.70.890">
    <property type="entry name" value="GHMP kinase, C-terminal domain"/>
    <property type="match status" value="1"/>
</dbReference>
<dbReference type="Gene3D" id="3.30.230.10">
    <property type="match status" value="1"/>
</dbReference>
<accession>A0A2G8IRY2</accession>
<feature type="binding site" evidence="11">
    <location>
        <begin position="35"/>
        <end position="38"/>
    </location>
    <ligand>
        <name>substrate</name>
    </ligand>
</feature>
<evidence type="ECO:0000256" key="10">
    <source>
        <dbReference type="ARBA" id="ARBA00023277"/>
    </source>
</evidence>
<feature type="binding site" evidence="11">
    <location>
        <position position="132"/>
    </location>
    <ligand>
        <name>Mg(2+)</name>
        <dbReference type="ChEBI" id="CHEBI:18420"/>
    </ligand>
</feature>
<dbReference type="FunFam" id="3.30.70.890:FF:000001">
    <property type="entry name" value="Galactokinase"/>
    <property type="match status" value="1"/>
</dbReference>
<protein>
    <recommendedName>
        <fullName evidence="11 12">Galactokinase</fullName>
        <ecNumber evidence="11 12">2.7.1.6</ecNumber>
    </recommendedName>
    <alternativeName>
        <fullName evidence="11">Galactose kinase</fullName>
    </alternativeName>
</protein>
<dbReference type="InterPro" id="IPR000705">
    <property type="entry name" value="Galactokinase"/>
</dbReference>
<dbReference type="EMBL" id="PEKP01000019">
    <property type="protein sequence ID" value="PIK26257.1"/>
    <property type="molecule type" value="Genomic_DNA"/>
</dbReference>
<dbReference type="NCBIfam" id="TIGR00131">
    <property type="entry name" value="gal_kin"/>
    <property type="match status" value="1"/>
</dbReference>
<organism evidence="16 17">
    <name type="scientific">Bacillus pumilus</name>
    <name type="common">Bacillus mesentericus</name>
    <dbReference type="NCBI Taxonomy" id="1408"/>
    <lineage>
        <taxon>Bacteria</taxon>
        <taxon>Bacillati</taxon>
        <taxon>Bacillota</taxon>
        <taxon>Bacilli</taxon>
        <taxon>Bacillales</taxon>
        <taxon>Bacillaceae</taxon>
        <taxon>Bacillus</taxon>
    </lineage>
</organism>
<evidence type="ECO:0000313" key="16">
    <source>
        <dbReference type="EMBL" id="PIK26257.1"/>
    </source>
</evidence>
<name>A0A2G8IRY2_BACPU</name>
<evidence type="ECO:0000259" key="13">
    <source>
        <dbReference type="Pfam" id="PF00288"/>
    </source>
</evidence>
<evidence type="ECO:0000256" key="1">
    <source>
        <dbReference type="ARBA" id="ARBA00006566"/>
    </source>
</evidence>